<evidence type="ECO:0000256" key="2">
    <source>
        <dbReference type="ARBA" id="ARBA00023315"/>
    </source>
</evidence>
<dbReference type="InterPro" id="IPR050832">
    <property type="entry name" value="Bact_Acetyltransf"/>
</dbReference>
<dbReference type="GO" id="GO:0016747">
    <property type="term" value="F:acyltransferase activity, transferring groups other than amino-acyl groups"/>
    <property type="evidence" value="ECO:0007669"/>
    <property type="project" value="InterPro"/>
</dbReference>
<organism evidence="4 5">
    <name type="scientific">Cereibacter sphaeroides</name>
    <name type="common">Rhodobacter sphaeroides</name>
    <dbReference type="NCBI Taxonomy" id="1063"/>
    <lineage>
        <taxon>Bacteria</taxon>
        <taxon>Pseudomonadati</taxon>
        <taxon>Pseudomonadota</taxon>
        <taxon>Alphaproteobacteria</taxon>
        <taxon>Rhodobacterales</taxon>
        <taxon>Paracoccaceae</taxon>
        <taxon>Cereibacter</taxon>
    </lineage>
</organism>
<evidence type="ECO:0000313" key="4">
    <source>
        <dbReference type="EMBL" id="RHZ92253.1"/>
    </source>
</evidence>
<dbReference type="Gene3D" id="3.40.630.30">
    <property type="match status" value="1"/>
</dbReference>
<sequence length="161" mass="17664">MIPRKAREAEDWEEIRGLILRAFAFMEGRIDPPSSAHRLTPEAIARQAREAEVWLLGDPAVACLFLTPLPQALYLGKMAVEPALQGQGLGRVLMALAEDRARALGLPALELETRIELVENQAAFRAMGFTQVAAKAHPGFDRPTSLTFRRALGPEPARARG</sequence>
<name>A0AAX1UHC1_CERSP</name>
<keyword evidence="2" id="KW-0012">Acyltransferase</keyword>
<dbReference type="PROSITE" id="PS51186">
    <property type="entry name" value="GNAT"/>
    <property type="match status" value="1"/>
</dbReference>
<evidence type="ECO:0000256" key="1">
    <source>
        <dbReference type="ARBA" id="ARBA00022679"/>
    </source>
</evidence>
<proteinExistence type="predicted"/>
<protein>
    <submittedName>
        <fullName evidence="4">GNAT family N-acetyltransferase</fullName>
    </submittedName>
</protein>
<dbReference type="Proteomes" id="UP000266305">
    <property type="component" value="Unassembled WGS sequence"/>
</dbReference>
<dbReference type="RefSeq" id="WP_119000941.1">
    <property type="nucleotide sequence ID" value="NZ_QWGP01000025.1"/>
</dbReference>
<accession>A0AAX1UHC1</accession>
<dbReference type="EMBL" id="QWGP01000025">
    <property type="protein sequence ID" value="RHZ92253.1"/>
    <property type="molecule type" value="Genomic_DNA"/>
</dbReference>
<reference evidence="4 5" key="1">
    <citation type="submission" date="2018-08" db="EMBL/GenBank/DDBJ databases">
        <title>Draft genome sequence of Rhodobacter sphaeroides FY.</title>
        <authorList>
            <person name="Rayyan A."/>
            <person name="Meyer T.E."/>
            <person name="Kyndt J.A."/>
        </authorList>
    </citation>
    <scope>NUCLEOTIDE SEQUENCE [LARGE SCALE GENOMIC DNA]</scope>
    <source>
        <strain evidence="4 5">FY</strain>
    </source>
</reference>
<dbReference type="Pfam" id="PF00583">
    <property type="entry name" value="Acetyltransf_1"/>
    <property type="match status" value="1"/>
</dbReference>
<dbReference type="InterPro" id="IPR000182">
    <property type="entry name" value="GNAT_dom"/>
</dbReference>
<dbReference type="AlphaFoldDB" id="A0AAX1UHC1"/>
<dbReference type="PANTHER" id="PTHR43877">
    <property type="entry name" value="AMINOALKYLPHOSPHONATE N-ACETYLTRANSFERASE-RELATED-RELATED"/>
    <property type="match status" value="1"/>
</dbReference>
<keyword evidence="1" id="KW-0808">Transferase</keyword>
<dbReference type="CDD" id="cd04301">
    <property type="entry name" value="NAT_SF"/>
    <property type="match status" value="1"/>
</dbReference>
<comment type="caution">
    <text evidence="4">The sequence shown here is derived from an EMBL/GenBank/DDBJ whole genome shotgun (WGS) entry which is preliminary data.</text>
</comment>
<dbReference type="PANTHER" id="PTHR43877:SF2">
    <property type="entry name" value="AMINOALKYLPHOSPHONATE N-ACETYLTRANSFERASE-RELATED"/>
    <property type="match status" value="1"/>
</dbReference>
<gene>
    <name evidence="4" type="ORF">D1114_17725</name>
</gene>
<feature type="domain" description="N-acetyltransferase" evidence="3">
    <location>
        <begin position="1"/>
        <end position="153"/>
    </location>
</feature>
<dbReference type="InterPro" id="IPR016181">
    <property type="entry name" value="Acyl_CoA_acyltransferase"/>
</dbReference>
<dbReference type="SUPFAM" id="SSF55729">
    <property type="entry name" value="Acyl-CoA N-acyltransferases (Nat)"/>
    <property type="match status" value="1"/>
</dbReference>
<evidence type="ECO:0000313" key="5">
    <source>
        <dbReference type="Proteomes" id="UP000266305"/>
    </source>
</evidence>
<evidence type="ECO:0000259" key="3">
    <source>
        <dbReference type="PROSITE" id="PS51186"/>
    </source>
</evidence>